<accession>A0A914RPC9</accession>
<organism evidence="1 2">
    <name type="scientific">Parascaris equorum</name>
    <name type="common">Equine roundworm</name>
    <dbReference type="NCBI Taxonomy" id="6256"/>
    <lineage>
        <taxon>Eukaryota</taxon>
        <taxon>Metazoa</taxon>
        <taxon>Ecdysozoa</taxon>
        <taxon>Nematoda</taxon>
        <taxon>Chromadorea</taxon>
        <taxon>Rhabditida</taxon>
        <taxon>Spirurina</taxon>
        <taxon>Ascaridomorpha</taxon>
        <taxon>Ascaridoidea</taxon>
        <taxon>Ascarididae</taxon>
        <taxon>Parascaris</taxon>
    </lineage>
</organism>
<sequence length="92" mass="10010">MMANLSTEALIRLKPVEESSETIGCDLGLDIRFTETVNVIVPQMALSENLNGEGRAEIDATALGKYLKEETQCTRHFLSLGDEGGEILLLEG</sequence>
<evidence type="ECO:0000313" key="2">
    <source>
        <dbReference type="WBParaSite" id="PEQ_0000667801-mRNA-1"/>
    </source>
</evidence>
<protein>
    <submittedName>
        <fullName evidence="2">Uncharacterized protein</fullName>
    </submittedName>
</protein>
<dbReference type="WBParaSite" id="PEQ_0000667801-mRNA-1">
    <property type="protein sequence ID" value="PEQ_0000667801-mRNA-1"/>
    <property type="gene ID" value="PEQ_0000667801"/>
</dbReference>
<dbReference type="Proteomes" id="UP000887564">
    <property type="component" value="Unplaced"/>
</dbReference>
<keyword evidence="1" id="KW-1185">Reference proteome</keyword>
<proteinExistence type="predicted"/>
<name>A0A914RPC9_PAREQ</name>
<dbReference type="AlphaFoldDB" id="A0A914RPC9"/>
<reference evidence="2" key="1">
    <citation type="submission" date="2022-11" db="UniProtKB">
        <authorList>
            <consortium name="WormBaseParasite"/>
        </authorList>
    </citation>
    <scope>IDENTIFICATION</scope>
</reference>
<evidence type="ECO:0000313" key="1">
    <source>
        <dbReference type="Proteomes" id="UP000887564"/>
    </source>
</evidence>